<dbReference type="AlphaFoldDB" id="A0A1J4NUP1"/>
<dbReference type="NCBIfam" id="TIGR03620">
    <property type="entry name" value="F420_MSMEG_4141"/>
    <property type="match status" value="1"/>
</dbReference>
<dbReference type="Proteomes" id="UP000034196">
    <property type="component" value="Unassembled WGS sequence"/>
</dbReference>
<dbReference type="RefSeq" id="WP_046584105.1">
    <property type="nucleotide sequence ID" value="NZ_LAVA02000061.1"/>
</dbReference>
<dbReference type="EMBL" id="LAVA02000061">
    <property type="protein sequence ID" value="OIJ65236.1"/>
    <property type="molecule type" value="Genomic_DNA"/>
</dbReference>
<dbReference type="Gene3D" id="3.20.20.30">
    <property type="entry name" value="Luciferase-like domain"/>
    <property type="match status" value="2"/>
</dbReference>
<dbReference type="Pfam" id="PF00296">
    <property type="entry name" value="Bac_luciferase"/>
    <property type="match status" value="1"/>
</dbReference>
<comment type="caution">
    <text evidence="2">The sequence shown here is derived from an EMBL/GenBank/DDBJ whole genome shotgun (WGS) entry which is preliminary data.</text>
</comment>
<name>A0A1J4NUP1_9ACTN</name>
<dbReference type="InterPro" id="IPR019922">
    <property type="entry name" value="Lucif-like_OxRdatse_MSMEG_4141"/>
</dbReference>
<proteinExistence type="predicted"/>
<dbReference type="PANTHER" id="PTHR30137:SF18">
    <property type="entry name" value="CONSERVED PROTEIN"/>
    <property type="match status" value="1"/>
</dbReference>
<dbReference type="GO" id="GO:0005829">
    <property type="term" value="C:cytosol"/>
    <property type="evidence" value="ECO:0007669"/>
    <property type="project" value="TreeGrafter"/>
</dbReference>
<gene>
    <name evidence="2" type="ORF">WN71_024745</name>
</gene>
<protein>
    <submittedName>
        <fullName evidence="2">LLM class F420-dependent oxidoreductase</fullName>
    </submittedName>
</protein>
<evidence type="ECO:0000313" key="2">
    <source>
        <dbReference type="EMBL" id="OIJ65236.1"/>
    </source>
</evidence>
<dbReference type="GO" id="GO:0016705">
    <property type="term" value="F:oxidoreductase activity, acting on paired donors, with incorporation or reduction of molecular oxygen"/>
    <property type="evidence" value="ECO:0007669"/>
    <property type="project" value="InterPro"/>
</dbReference>
<dbReference type="STRING" id="1428628.WN71_024745"/>
<evidence type="ECO:0000259" key="1">
    <source>
        <dbReference type="Pfam" id="PF00296"/>
    </source>
</evidence>
<dbReference type="InterPro" id="IPR011251">
    <property type="entry name" value="Luciferase-like_dom"/>
</dbReference>
<dbReference type="SUPFAM" id="SSF51679">
    <property type="entry name" value="Bacterial luciferase-like"/>
    <property type="match status" value="1"/>
</dbReference>
<dbReference type="InterPro" id="IPR050766">
    <property type="entry name" value="Bact_Lucif_Oxidored"/>
</dbReference>
<dbReference type="InterPro" id="IPR036661">
    <property type="entry name" value="Luciferase-like_sf"/>
</dbReference>
<organism evidence="2 3">
    <name type="scientific">Streptomyces mangrovisoli</name>
    <dbReference type="NCBI Taxonomy" id="1428628"/>
    <lineage>
        <taxon>Bacteria</taxon>
        <taxon>Bacillati</taxon>
        <taxon>Actinomycetota</taxon>
        <taxon>Actinomycetes</taxon>
        <taxon>Kitasatosporales</taxon>
        <taxon>Streptomycetaceae</taxon>
        <taxon>Streptomyces</taxon>
    </lineage>
</organism>
<evidence type="ECO:0000313" key="3">
    <source>
        <dbReference type="Proteomes" id="UP000034196"/>
    </source>
</evidence>
<accession>A0A1J4NUP1</accession>
<dbReference type="OrthoDB" id="4760590at2"/>
<keyword evidence="3" id="KW-1185">Reference proteome</keyword>
<reference evidence="2" key="1">
    <citation type="submission" date="2016-10" db="EMBL/GenBank/DDBJ databases">
        <title>Genome sequence of Streptomyces mangrovisoli MUSC 149.</title>
        <authorList>
            <person name="Lee L.-H."/>
            <person name="Ser H.-L."/>
        </authorList>
    </citation>
    <scope>NUCLEOTIDE SEQUENCE [LARGE SCALE GENOMIC DNA]</scope>
    <source>
        <strain evidence="2">MUSC 149</strain>
    </source>
</reference>
<sequence length="299" mass="31861">MSDDTAGTPAGTDHLLAKEVGRYGIWSVGLRSEDPARLGELAEAAAELEELGYGAVWLGGSSAARHAAPLLAATSHLTVGTSIQSIWQYDAEDSAAAFAEVESAHPGRFVLGLGVSHAKLAEQYRRPYSALAGYLDALDAAGVPAGRRVLAALGPRTLELGRDRAGGVVPYLVTPEHTAEAREILGEGPLLAPEFKVVPEADPARARTLARESLAPYLDLANYTNSFLRLGFTEDDLADGGSDRLVDALYAWGTDDRIRARIDAFHEAGADHVALQLVDGTPRDGLQRDSWRRLAELLT</sequence>
<feature type="domain" description="Luciferase-like" evidence="1">
    <location>
        <begin position="33"/>
        <end position="121"/>
    </location>
</feature>
<dbReference type="PANTHER" id="PTHR30137">
    <property type="entry name" value="LUCIFERASE-LIKE MONOOXYGENASE"/>
    <property type="match status" value="1"/>
</dbReference>